<evidence type="ECO:0000313" key="2">
    <source>
        <dbReference type="EMBL" id="CDR08227.1"/>
    </source>
</evidence>
<dbReference type="Gene3D" id="3.30.160.40">
    <property type="entry name" value="Porphobilinogen deaminase, C-terminal domain"/>
    <property type="match status" value="1"/>
</dbReference>
<protein>
    <submittedName>
        <fullName evidence="2">Uncharacterized protein</fullName>
    </submittedName>
</protein>
<proteinExistence type="predicted"/>
<dbReference type="GO" id="GO:0004418">
    <property type="term" value="F:hydroxymethylbilane synthase activity"/>
    <property type="evidence" value="ECO:0007669"/>
    <property type="project" value="InterPro"/>
</dbReference>
<dbReference type="AlphaFoldDB" id="A0A060ZPY4"/>
<reference evidence="2" key="1">
    <citation type="submission" date="2014-05" db="EMBL/GenBank/DDBJ databases">
        <authorList>
            <person name="Horn Fabian"/>
        </authorList>
    </citation>
    <scope>NUCLEOTIDE SEQUENCE</scope>
</reference>
<evidence type="ECO:0000256" key="1">
    <source>
        <dbReference type="SAM" id="MobiDB-lite"/>
    </source>
</evidence>
<feature type="compositionally biased region" description="Low complexity" evidence="1">
    <location>
        <begin position="8"/>
        <end position="24"/>
    </location>
</feature>
<name>A0A060ZPY4_9ACTN</name>
<dbReference type="GO" id="GO:0033014">
    <property type="term" value="P:tetrapyrrole biosynthetic process"/>
    <property type="evidence" value="ECO:0007669"/>
    <property type="project" value="InterPro"/>
</dbReference>
<sequence length="55" mass="5562">MDGTRQVSGSLSGSLSGSPSWSFGEPEKLGEALAGELIGQGARSILDEIRADAAV</sequence>
<accession>A0A060ZPY4</accession>
<dbReference type="PATRIC" id="fig|576784.4.peg.4965"/>
<dbReference type="InterPro" id="IPR036803">
    <property type="entry name" value="Porphobilinogen_deaminase_C_sf"/>
</dbReference>
<feature type="region of interest" description="Disordered" evidence="1">
    <location>
        <begin position="1"/>
        <end position="26"/>
    </location>
</feature>
<dbReference type="EMBL" id="LK022848">
    <property type="protein sequence ID" value="CDR08227.1"/>
    <property type="molecule type" value="Genomic_DNA"/>
</dbReference>
<organism evidence="2">
    <name type="scientific">Streptomyces iranensis</name>
    <dbReference type="NCBI Taxonomy" id="576784"/>
    <lineage>
        <taxon>Bacteria</taxon>
        <taxon>Bacillati</taxon>
        <taxon>Actinomycetota</taxon>
        <taxon>Actinomycetes</taxon>
        <taxon>Kitasatosporales</taxon>
        <taxon>Streptomycetaceae</taxon>
        <taxon>Streptomyces</taxon>
        <taxon>Streptomyces violaceusniger group</taxon>
    </lineage>
</organism>
<dbReference type="HOGENOM" id="CLU_3030515_0_0_11"/>
<gene>
    <name evidence="2" type="ORF">SIRAN4908</name>
</gene>